<proteinExistence type="predicted"/>
<evidence type="ECO:0000313" key="1">
    <source>
        <dbReference type="EMBL" id="KAG0419388.1"/>
    </source>
</evidence>
<reference evidence="1 2" key="1">
    <citation type="journal article" date="2020" name="Cell">
        <title>Large-Scale Comparative Analyses of Tick Genomes Elucidate Their Genetic Diversity and Vector Capacities.</title>
        <authorList>
            <consortium name="Tick Genome and Microbiome Consortium (TIGMIC)"/>
            <person name="Jia N."/>
            <person name="Wang J."/>
            <person name="Shi W."/>
            <person name="Du L."/>
            <person name="Sun Y."/>
            <person name="Zhan W."/>
            <person name="Jiang J.F."/>
            <person name="Wang Q."/>
            <person name="Zhang B."/>
            <person name="Ji P."/>
            <person name="Bell-Sakyi L."/>
            <person name="Cui X.M."/>
            <person name="Yuan T.T."/>
            <person name="Jiang B.G."/>
            <person name="Yang W.F."/>
            <person name="Lam T.T."/>
            <person name="Chang Q.C."/>
            <person name="Ding S.J."/>
            <person name="Wang X.J."/>
            <person name="Zhu J.G."/>
            <person name="Ruan X.D."/>
            <person name="Zhao L."/>
            <person name="Wei J.T."/>
            <person name="Ye R.Z."/>
            <person name="Que T.C."/>
            <person name="Du C.H."/>
            <person name="Zhou Y.H."/>
            <person name="Cheng J.X."/>
            <person name="Dai P.F."/>
            <person name="Guo W.B."/>
            <person name="Han X.H."/>
            <person name="Huang E.J."/>
            <person name="Li L.F."/>
            <person name="Wei W."/>
            <person name="Gao Y.C."/>
            <person name="Liu J.Z."/>
            <person name="Shao H.Z."/>
            <person name="Wang X."/>
            <person name="Wang C.C."/>
            <person name="Yang T.C."/>
            <person name="Huo Q.B."/>
            <person name="Li W."/>
            <person name="Chen H.Y."/>
            <person name="Chen S.E."/>
            <person name="Zhou L.G."/>
            <person name="Ni X.B."/>
            <person name="Tian J.H."/>
            <person name="Sheng Y."/>
            <person name="Liu T."/>
            <person name="Pan Y.S."/>
            <person name="Xia L.Y."/>
            <person name="Li J."/>
            <person name="Zhao F."/>
            <person name="Cao W.C."/>
        </authorList>
    </citation>
    <scope>NUCLEOTIDE SEQUENCE [LARGE SCALE GENOMIC DNA]</scope>
    <source>
        <strain evidence="1">Iper-2018</strain>
    </source>
</reference>
<sequence>MAGPGRDFPPFAMLIALRKHVVTRSIYRQADKSLSLEQSHVWRQLQTGVFPNPATMTPPQGAPVKAGVWRVASPRTSSHAGSPAHVWLCVAFPGEKGILVVQPSPGGLAPPSEPRPFQVPSGNREAVARPRPTKKPEVAACPPPQRGGFGAPPTQRDRLSNDMPALITRSPPRRKERAPRPKPLEEPSTSKEQQAPPAASAVSPEEERMDVSESPPIRSAPPDDSKLKKSSQKKPIPRVTPPKPPEGV</sequence>
<dbReference type="EMBL" id="JABSTQ010010631">
    <property type="protein sequence ID" value="KAG0419388.1"/>
    <property type="molecule type" value="Genomic_DNA"/>
</dbReference>
<gene>
    <name evidence="1" type="ORF">HPB47_004153</name>
</gene>
<protein>
    <submittedName>
        <fullName evidence="1">Uncharacterized protein</fullName>
    </submittedName>
</protein>
<keyword evidence="2" id="KW-1185">Reference proteome</keyword>
<name>A0AC60PHG1_IXOPE</name>
<accession>A0AC60PHG1</accession>
<organism evidence="1 2">
    <name type="scientific">Ixodes persulcatus</name>
    <name type="common">Taiga tick</name>
    <dbReference type="NCBI Taxonomy" id="34615"/>
    <lineage>
        <taxon>Eukaryota</taxon>
        <taxon>Metazoa</taxon>
        <taxon>Ecdysozoa</taxon>
        <taxon>Arthropoda</taxon>
        <taxon>Chelicerata</taxon>
        <taxon>Arachnida</taxon>
        <taxon>Acari</taxon>
        <taxon>Parasitiformes</taxon>
        <taxon>Ixodida</taxon>
        <taxon>Ixodoidea</taxon>
        <taxon>Ixodidae</taxon>
        <taxon>Ixodinae</taxon>
        <taxon>Ixodes</taxon>
    </lineage>
</organism>
<comment type="caution">
    <text evidence="1">The sequence shown here is derived from an EMBL/GenBank/DDBJ whole genome shotgun (WGS) entry which is preliminary data.</text>
</comment>
<evidence type="ECO:0000313" key="2">
    <source>
        <dbReference type="Proteomes" id="UP000805193"/>
    </source>
</evidence>
<dbReference type="Proteomes" id="UP000805193">
    <property type="component" value="Unassembled WGS sequence"/>
</dbReference>